<dbReference type="PANTHER" id="PTHR12905">
    <property type="entry name" value="METALLOPHOSPHOESTERASE"/>
    <property type="match status" value="1"/>
</dbReference>
<keyword evidence="3" id="KW-1185">Reference proteome</keyword>
<proteinExistence type="predicted"/>
<dbReference type="PANTHER" id="PTHR12905:SF0">
    <property type="entry name" value="CALCINEURIN-LIKE PHOSPHOESTERASE DOMAIN-CONTAINING PROTEIN"/>
    <property type="match status" value="1"/>
</dbReference>
<protein>
    <recommendedName>
        <fullName evidence="1">Calcineurin-like phosphoesterase domain-containing protein</fullName>
    </recommendedName>
</protein>
<dbReference type="GO" id="GO:0016787">
    <property type="term" value="F:hydrolase activity"/>
    <property type="evidence" value="ECO:0007669"/>
    <property type="project" value="InterPro"/>
</dbReference>
<dbReference type="Gene3D" id="3.60.21.10">
    <property type="match status" value="1"/>
</dbReference>
<name>A0A9P6B7X0_9AGAM</name>
<dbReference type="InterPro" id="IPR029052">
    <property type="entry name" value="Metallo-depent_PP-like"/>
</dbReference>
<dbReference type="OrthoDB" id="630188at2759"/>
<evidence type="ECO:0000259" key="1">
    <source>
        <dbReference type="Pfam" id="PF00149"/>
    </source>
</evidence>
<accession>A0A9P6B7X0</accession>
<evidence type="ECO:0000313" key="3">
    <source>
        <dbReference type="Proteomes" id="UP000886523"/>
    </source>
</evidence>
<dbReference type="EMBL" id="MU128928">
    <property type="protein sequence ID" value="KAF9517906.1"/>
    <property type="molecule type" value="Genomic_DNA"/>
</dbReference>
<evidence type="ECO:0000313" key="2">
    <source>
        <dbReference type="EMBL" id="KAF9517906.1"/>
    </source>
</evidence>
<dbReference type="CDD" id="cd07379">
    <property type="entry name" value="MPP_239FB"/>
    <property type="match status" value="1"/>
</dbReference>
<comment type="caution">
    <text evidence="2">The sequence shown here is derived from an EMBL/GenBank/DDBJ whole genome shotgun (WGS) entry which is preliminary data.</text>
</comment>
<dbReference type="Proteomes" id="UP000886523">
    <property type="component" value="Unassembled WGS sequence"/>
</dbReference>
<dbReference type="AlphaFoldDB" id="A0A9P6B7X0"/>
<dbReference type="InterPro" id="IPR051693">
    <property type="entry name" value="UPF0046_metallophosphoest"/>
</dbReference>
<feature type="domain" description="Calcineurin-like phosphoesterase" evidence="1">
    <location>
        <begin position="36"/>
        <end position="200"/>
    </location>
</feature>
<dbReference type="Pfam" id="PF00149">
    <property type="entry name" value="Metallophos"/>
    <property type="match status" value="1"/>
</dbReference>
<gene>
    <name evidence="2" type="ORF">BS47DRAFT_417580</name>
</gene>
<sequence length="259" mass="28435">MSLDELSNRRGRSVWEEFYASSALFLSQVCISDTHNVHGSLPPLPSGDILLRVGDLTQSGTPEEVNAVLDWMSVQPHPNKIFIAGNHDRCLQDPLYQSAIKSNYPNLICLQESSVLLIINGRNIKVYGSPMTSIYGSWAFQYPRVSASQVSSSTIWSSVPPDTDILITHGPPAHHPDCTSGCNALLGLLWKLRPKLHVFGRIHATRGVPTATWTAGQSAYETISARRKGWRDLCIVGAQFVRALVWQSTSPATVLVNAC</sequence>
<organism evidence="2 3">
    <name type="scientific">Hydnum rufescens UP504</name>
    <dbReference type="NCBI Taxonomy" id="1448309"/>
    <lineage>
        <taxon>Eukaryota</taxon>
        <taxon>Fungi</taxon>
        <taxon>Dikarya</taxon>
        <taxon>Basidiomycota</taxon>
        <taxon>Agaricomycotina</taxon>
        <taxon>Agaricomycetes</taxon>
        <taxon>Cantharellales</taxon>
        <taxon>Hydnaceae</taxon>
        <taxon>Hydnum</taxon>
    </lineage>
</organism>
<reference evidence="2" key="1">
    <citation type="journal article" date="2020" name="Nat. Commun.">
        <title>Large-scale genome sequencing of mycorrhizal fungi provides insights into the early evolution of symbiotic traits.</title>
        <authorList>
            <person name="Miyauchi S."/>
            <person name="Kiss E."/>
            <person name="Kuo A."/>
            <person name="Drula E."/>
            <person name="Kohler A."/>
            <person name="Sanchez-Garcia M."/>
            <person name="Morin E."/>
            <person name="Andreopoulos B."/>
            <person name="Barry K.W."/>
            <person name="Bonito G."/>
            <person name="Buee M."/>
            <person name="Carver A."/>
            <person name="Chen C."/>
            <person name="Cichocki N."/>
            <person name="Clum A."/>
            <person name="Culley D."/>
            <person name="Crous P.W."/>
            <person name="Fauchery L."/>
            <person name="Girlanda M."/>
            <person name="Hayes R.D."/>
            <person name="Keri Z."/>
            <person name="LaButti K."/>
            <person name="Lipzen A."/>
            <person name="Lombard V."/>
            <person name="Magnuson J."/>
            <person name="Maillard F."/>
            <person name="Murat C."/>
            <person name="Nolan M."/>
            <person name="Ohm R.A."/>
            <person name="Pangilinan J."/>
            <person name="Pereira M.F."/>
            <person name="Perotto S."/>
            <person name="Peter M."/>
            <person name="Pfister S."/>
            <person name="Riley R."/>
            <person name="Sitrit Y."/>
            <person name="Stielow J.B."/>
            <person name="Szollosi G."/>
            <person name="Zifcakova L."/>
            <person name="Stursova M."/>
            <person name="Spatafora J.W."/>
            <person name="Tedersoo L."/>
            <person name="Vaario L.M."/>
            <person name="Yamada A."/>
            <person name="Yan M."/>
            <person name="Wang P."/>
            <person name="Xu J."/>
            <person name="Bruns T."/>
            <person name="Baldrian P."/>
            <person name="Vilgalys R."/>
            <person name="Dunand C."/>
            <person name="Henrissat B."/>
            <person name="Grigoriev I.V."/>
            <person name="Hibbett D."/>
            <person name="Nagy L.G."/>
            <person name="Martin F.M."/>
        </authorList>
    </citation>
    <scope>NUCLEOTIDE SEQUENCE</scope>
    <source>
        <strain evidence="2">UP504</strain>
    </source>
</reference>
<dbReference type="InterPro" id="IPR004843">
    <property type="entry name" value="Calcineurin-like_PHP"/>
</dbReference>
<dbReference type="SUPFAM" id="SSF56300">
    <property type="entry name" value="Metallo-dependent phosphatases"/>
    <property type="match status" value="1"/>
</dbReference>